<protein>
    <submittedName>
        <fullName evidence="1">AAEL004192-PA</fullName>
    </submittedName>
</protein>
<evidence type="ECO:0000313" key="1">
    <source>
        <dbReference type="EMBL" id="EAT44449.1"/>
    </source>
</evidence>
<organism evidence="1 2">
    <name type="scientific">Aedes aegypti</name>
    <name type="common">Yellowfever mosquito</name>
    <name type="synonym">Culex aegypti</name>
    <dbReference type="NCBI Taxonomy" id="7159"/>
    <lineage>
        <taxon>Eukaryota</taxon>
        <taxon>Metazoa</taxon>
        <taxon>Ecdysozoa</taxon>
        <taxon>Arthropoda</taxon>
        <taxon>Hexapoda</taxon>
        <taxon>Insecta</taxon>
        <taxon>Pterygota</taxon>
        <taxon>Neoptera</taxon>
        <taxon>Endopterygota</taxon>
        <taxon>Diptera</taxon>
        <taxon>Nematocera</taxon>
        <taxon>Culicoidea</taxon>
        <taxon>Culicidae</taxon>
        <taxon>Culicinae</taxon>
        <taxon>Aedini</taxon>
        <taxon>Aedes</taxon>
        <taxon>Stegomyia</taxon>
    </lineage>
</organism>
<dbReference type="EMBL" id="CH477294">
    <property type="protein sequence ID" value="EAT44449.1"/>
    <property type="molecule type" value="Genomic_DNA"/>
</dbReference>
<accession>Q0IFT3</accession>
<reference evidence="1" key="1">
    <citation type="submission" date="2005-10" db="EMBL/GenBank/DDBJ databases">
        <authorList>
            <person name="Loftus B.J."/>
            <person name="Nene V.M."/>
            <person name="Hannick L.I."/>
            <person name="Bidwell S."/>
            <person name="Haas B."/>
            <person name="Amedeo P."/>
            <person name="Orvis J."/>
            <person name="Wortman J.R."/>
            <person name="White O.R."/>
            <person name="Salzberg S."/>
            <person name="Shumway M."/>
            <person name="Koo H."/>
            <person name="Zhao Y."/>
            <person name="Holmes M."/>
            <person name="Miller J."/>
            <person name="Schatz M."/>
            <person name="Pop M."/>
            <person name="Pai G."/>
            <person name="Utterback T."/>
            <person name="Rogers Y.-H."/>
            <person name="Kravitz S."/>
            <person name="Fraser C.M."/>
        </authorList>
    </citation>
    <scope>NUCLEOTIDE SEQUENCE</scope>
    <source>
        <strain evidence="1">Liverpool</strain>
    </source>
</reference>
<feature type="non-terminal residue" evidence="1">
    <location>
        <position position="1"/>
    </location>
</feature>
<proteinExistence type="predicted"/>
<reference evidence="1" key="3">
    <citation type="submission" date="2012-09" db="EMBL/GenBank/DDBJ databases">
        <authorList>
            <consortium name="VectorBase"/>
        </authorList>
    </citation>
    <scope>NUCLEOTIDE SEQUENCE</scope>
    <source>
        <strain evidence="1">Liverpool</strain>
    </source>
</reference>
<gene>
    <name evidence="1" type="ORF">AaeL_AAEL004192</name>
</gene>
<dbReference type="HOGENOM" id="CLU_1528846_0_0_1"/>
<dbReference type="Proteomes" id="UP000682892">
    <property type="component" value="Chromosome 2"/>
</dbReference>
<dbReference type="PaxDb" id="7159-AAEL004192-PA"/>
<name>Q0IFT3_AEDAE</name>
<reference evidence="1" key="2">
    <citation type="journal article" date="2007" name="Science">
        <title>Genome sequence of Aedes aegypti, a major arbovirus vector.</title>
        <authorList>
            <person name="Nene V."/>
            <person name="Wortman J.R."/>
            <person name="Lawson D."/>
            <person name="Haas B."/>
            <person name="Kodira C."/>
            <person name="Tu Z.J."/>
            <person name="Loftus B."/>
            <person name="Xi Z."/>
            <person name="Megy K."/>
            <person name="Grabherr M."/>
            <person name="Ren Q."/>
            <person name="Zdobnov E.M."/>
            <person name="Lobo N.F."/>
            <person name="Campbell K.S."/>
            <person name="Brown S.E."/>
            <person name="Bonaldo M.F."/>
            <person name="Zhu J."/>
            <person name="Sinkins S.P."/>
            <person name="Hogenkamp D.G."/>
            <person name="Amedeo P."/>
            <person name="Arensburger P."/>
            <person name="Atkinson P.W."/>
            <person name="Bidwell S."/>
            <person name="Biedler J."/>
            <person name="Birney E."/>
            <person name="Bruggner R.V."/>
            <person name="Costas J."/>
            <person name="Coy M.R."/>
            <person name="Crabtree J."/>
            <person name="Crawford M."/>
            <person name="Debruyn B."/>
            <person name="Decaprio D."/>
            <person name="Eiglmeier K."/>
            <person name="Eisenstadt E."/>
            <person name="El-Dorry H."/>
            <person name="Gelbart W.M."/>
            <person name="Gomes S.L."/>
            <person name="Hammond M."/>
            <person name="Hannick L.I."/>
            <person name="Hogan J.R."/>
            <person name="Holmes M.H."/>
            <person name="Jaffe D."/>
            <person name="Johnston J.S."/>
            <person name="Kennedy R.C."/>
            <person name="Koo H."/>
            <person name="Kravitz S."/>
            <person name="Kriventseva E.V."/>
            <person name="Kulp D."/>
            <person name="Labutti K."/>
            <person name="Lee E."/>
            <person name="Li S."/>
            <person name="Lovin D.D."/>
            <person name="Mao C."/>
            <person name="Mauceli E."/>
            <person name="Menck C.F."/>
            <person name="Miller J.R."/>
            <person name="Montgomery P."/>
            <person name="Mori A."/>
            <person name="Nascimento A.L."/>
            <person name="Naveira H.F."/>
            <person name="Nusbaum C."/>
            <person name="O'leary S."/>
            <person name="Orvis J."/>
            <person name="Pertea M."/>
            <person name="Quesneville H."/>
            <person name="Reidenbach K.R."/>
            <person name="Rogers Y.H."/>
            <person name="Roth C.W."/>
            <person name="Schneider J.R."/>
            <person name="Schatz M."/>
            <person name="Shumway M."/>
            <person name="Stanke M."/>
            <person name="Stinson E.O."/>
            <person name="Tubio J.M."/>
            <person name="Vanzee J.P."/>
            <person name="Verjovski-Almeida S."/>
            <person name="Werner D."/>
            <person name="White O."/>
            <person name="Wyder S."/>
            <person name="Zeng Q."/>
            <person name="Zhao Q."/>
            <person name="Zhao Y."/>
            <person name="Hill C.A."/>
            <person name="Raikhel A.S."/>
            <person name="Soares M.B."/>
            <person name="Knudson D.L."/>
            <person name="Lee N.H."/>
            <person name="Galagan J."/>
            <person name="Salzberg S.L."/>
            <person name="Paulsen I.T."/>
            <person name="Dimopoulos G."/>
            <person name="Collins F.H."/>
            <person name="Birren B."/>
            <person name="Fraser-Liggett C.M."/>
            <person name="Severson D.W."/>
        </authorList>
    </citation>
    <scope>NUCLEOTIDE SEQUENCE [LARGE SCALE GENOMIC DNA]</scope>
    <source>
        <strain evidence="1">Liverpool</strain>
    </source>
</reference>
<sequence>IWATIIIGRQSSTGPNFGEDVSRLVERLTKYFNFPVELVRVATGAPFVGGTIGCFDGFNCHFEVLYGLSARFVEFSVGLYQIKVEETCIRRTNVECIVLRFQNGFQEKRFCKSIRNITADSIGATAAGGKVFQTMHNVGLSFRFNYVFYLWSYLEATLLLGWRTTVVQKTCCLIGV</sequence>
<evidence type="ECO:0000313" key="2">
    <source>
        <dbReference type="Proteomes" id="UP000682892"/>
    </source>
</evidence>
<dbReference type="AlphaFoldDB" id="Q0IFT3"/>